<dbReference type="PROSITE" id="PS00521">
    <property type="entry name" value="P5CR"/>
    <property type="match status" value="1"/>
</dbReference>
<comment type="caution">
    <text evidence="11">The sequence shown here is derived from an EMBL/GenBank/DDBJ whole genome shotgun (WGS) entry which is preliminary data.</text>
</comment>
<keyword evidence="5 7" id="KW-0521">NADP</keyword>
<protein>
    <recommendedName>
        <fullName evidence="3 8">Pyrroline-5-carboxylate reductase</fullName>
        <ecNumber evidence="3 8">1.5.1.2</ecNumber>
    </recommendedName>
</protein>
<dbReference type="HAMAP" id="MF_01925">
    <property type="entry name" value="P5C_reductase"/>
    <property type="match status" value="1"/>
</dbReference>
<dbReference type="SUPFAM" id="SSF51735">
    <property type="entry name" value="NAD(P)-binding Rossmann-fold domains"/>
    <property type="match status" value="1"/>
</dbReference>
<evidence type="ECO:0000313" key="11">
    <source>
        <dbReference type="EMBL" id="PIC34040.1"/>
    </source>
</evidence>
<dbReference type="PIRSF" id="PIRSF000193">
    <property type="entry name" value="Pyrrol-5-carb_rd"/>
    <property type="match status" value="1"/>
</dbReference>
<dbReference type="EMBL" id="PDUG01000004">
    <property type="protein sequence ID" value="PIC34040.1"/>
    <property type="molecule type" value="Genomic_DNA"/>
</dbReference>
<evidence type="ECO:0000256" key="8">
    <source>
        <dbReference type="RuleBase" id="RU003903"/>
    </source>
</evidence>
<evidence type="ECO:0000256" key="4">
    <source>
        <dbReference type="ARBA" id="ARBA00022650"/>
    </source>
</evidence>
<evidence type="ECO:0000259" key="9">
    <source>
        <dbReference type="Pfam" id="PF03807"/>
    </source>
</evidence>
<evidence type="ECO:0000256" key="6">
    <source>
        <dbReference type="ARBA" id="ARBA00023002"/>
    </source>
</evidence>
<dbReference type="UniPathway" id="UPA00098">
    <property type="reaction ID" value="UER00361"/>
</dbReference>
<dbReference type="InterPro" id="IPR036291">
    <property type="entry name" value="NAD(P)-bd_dom_sf"/>
</dbReference>
<dbReference type="Gene3D" id="3.40.50.720">
    <property type="entry name" value="NAD(P)-binding Rossmann-like Domain"/>
    <property type="match status" value="1"/>
</dbReference>
<comment type="pathway">
    <text evidence="1 8">Amino-acid biosynthesis; L-proline biosynthesis; L-proline from L-glutamate 5-semialdehyde: step 1/1.</text>
</comment>
<evidence type="ECO:0000313" key="12">
    <source>
        <dbReference type="Proteomes" id="UP000230233"/>
    </source>
</evidence>
<dbReference type="InterPro" id="IPR000304">
    <property type="entry name" value="Pyrroline-COOH_reductase"/>
</dbReference>
<dbReference type="InterPro" id="IPR053790">
    <property type="entry name" value="P5CR-like_CS"/>
</dbReference>
<dbReference type="NCBIfam" id="TIGR00112">
    <property type="entry name" value="proC"/>
    <property type="match status" value="1"/>
</dbReference>
<dbReference type="STRING" id="1611254.A0A2G5U3B5"/>
<keyword evidence="4 8" id="KW-0641">Proline biosynthesis</keyword>
<gene>
    <name evidence="11" type="primary">Cni-F55G1.9</name>
    <name evidence="11" type="synonym">Cnig_chr_IV.g13811</name>
    <name evidence="11" type="ORF">B9Z55_013811</name>
</gene>
<dbReference type="Gene3D" id="1.10.3730.10">
    <property type="entry name" value="ProC C-terminal domain-like"/>
    <property type="match status" value="1"/>
</dbReference>
<dbReference type="Proteomes" id="UP000230233">
    <property type="component" value="Chromosome IV"/>
</dbReference>
<evidence type="ECO:0000259" key="10">
    <source>
        <dbReference type="Pfam" id="PF14748"/>
    </source>
</evidence>
<dbReference type="Pfam" id="PF14748">
    <property type="entry name" value="P5CR_dimer"/>
    <property type="match status" value="1"/>
</dbReference>
<dbReference type="GO" id="GO:0055129">
    <property type="term" value="P:L-proline biosynthetic process"/>
    <property type="evidence" value="ECO:0007669"/>
    <property type="project" value="UniProtKB-UniPathway"/>
</dbReference>
<dbReference type="FunFam" id="3.40.50.720:FF:001300">
    <property type="entry name" value="Pyrroline-5-carboxylate reductase"/>
    <property type="match status" value="1"/>
</dbReference>
<dbReference type="PANTHER" id="PTHR11645">
    <property type="entry name" value="PYRROLINE-5-CARBOXYLATE REDUCTASE"/>
    <property type="match status" value="1"/>
</dbReference>
<feature type="domain" description="Pyrroline-5-carboxylate reductase dimerisation" evidence="10">
    <location>
        <begin position="183"/>
        <end position="292"/>
    </location>
</feature>
<accession>A0A2G5U3B5</accession>
<sequence length="298" mass="32183">MTGSEELKYGSSETAPLVFIGGGNMAAALITGCVAKRFVEKDRVVISVRTEKSAEKWRQKGYVNVFTNTLEMLEKYPTAIYIICVKPQIFDEVVSSWPVNSRPKFIVSVMAGVPLPTLSAKLPFVSGNTTIIRMMPSVASSICASATTMCYEKNDKIENQEAYIKYAREFAECIGTVEIIPERCLNPAMAIGASSPAWTFMYIESLADGAVAQGLGRAEAKRIAAQAVLGAAQMLLNSESGFDIEKQHFGWLKDQVCSPGGTTIEGVRALEKHGFRSAVIEAVSAASKKADDMAKAAK</sequence>
<feature type="domain" description="Pyrroline-5-carboxylate reductase catalytic N-terminal" evidence="9">
    <location>
        <begin position="18"/>
        <end position="112"/>
    </location>
</feature>
<evidence type="ECO:0000256" key="5">
    <source>
        <dbReference type="ARBA" id="ARBA00022857"/>
    </source>
</evidence>
<keyword evidence="12" id="KW-1185">Reference proteome</keyword>
<comment type="similarity">
    <text evidence="2 8">Belongs to the pyrroline-5-carboxylate reductase family.</text>
</comment>
<proteinExistence type="inferred from homology"/>
<comment type="catalytic activity">
    <reaction evidence="8">
        <text>L-proline + NADP(+) = (S)-1-pyrroline-5-carboxylate + NADPH + 2 H(+)</text>
        <dbReference type="Rhea" id="RHEA:14109"/>
        <dbReference type="ChEBI" id="CHEBI:15378"/>
        <dbReference type="ChEBI" id="CHEBI:17388"/>
        <dbReference type="ChEBI" id="CHEBI:57783"/>
        <dbReference type="ChEBI" id="CHEBI:58349"/>
        <dbReference type="ChEBI" id="CHEBI:60039"/>
        <dbReference type="EC" id="1.5.1.2"/>
    </reaction>
</comment>
<evidence type="ECO:0000256" key="1">
    <source>
        <dbReference type="ARBA" id="ARBA00005205"/>
    </source>
</evidence>
<dbReference type="EC" id="1.5.1.2" evidence="3 8"/>
<evidence type="ECO:0000256" key="3">
    <source>
        <dbReference type="ARBA" id="ARBA00012855"/>
    </source>
</evidence>
<organism evidence="11 12">
    <name type="scientific">Caenorhabditis nigoni</name>
    <dbReference type="NCBI Taxonomy" id="1611254"/>
    <lineage>
        <taxon>Eukaryota</taxon>
        <taxon>Metazoa</taxon>
        <taxon>Ecdysozoa</taxon>
        <taxon>Nematoda</taxon>
        <taxon>Chromadorea</taxon>
        <taxon>Rhabditida</taxon>
        <taxon>Rhabditina</taxon>
        <taxon>Rhabditomorpha</taxon>
        <taxon>Rhabditoidea</taxon>
        <taxon>Rhabditidae</taxon>
        <taxon>Peloderinae</taxon>
        <taxon>Caenorhabditis</taxon>
    </lineage>
</organism>
<reference evidence="12" key="1">
    <citation type="submission" date="2017-10" db="EMBL/GenBank/DDBJ databases">
        <title>Rapid genome shrinkage in a self-fertile nematode reveals novel sperm competition proteins.</title>
        <authorList>
            <person name="Yin D."/>
            <person name="Schwarz E.M."/>
            <person name="Thomas C.G."/>
            <person name="Felde R.L."/>
            <person name="Korf I.F."/>
            <person name="Cutter A.D."/>
            <person name="Schartner C.M."/>
            <person name="Ralston E.J."/>
            <person name="Meyer B.J."/>
            <person name="Haag E.S."/>
        </authorList>
    </citation>
    <scope>NUCLEOTIDE SEQUENCE [LARGE SCALE GENOMIC DNA]</scope>
    <source>
        <strain evidence="12">JU1422</strain>
    </source>
</reference>
<keyword evidence="6 8" id="KW-0560">Oxidoreductase</keyword>
<dbReference type="GO" id="GO:0004735">
    <property type="term" value="F:pyrroline-5-carboxylate reductase activity"/>
    <property type="evidence" value="ECO:0007669"/>
    <property type="project" value="UniProtKB-EC"/>
</dbReference>
<evidence type="ECO:0000256" key="7">
    <source>
        <dbReference type="PIRSR" id="PIRSR000193-1"/>
    </source>
</evidence>
<dbReference type="InterPro" id="IPR028939">
    <property type="entry name" value="P5C_Rdtase_cat_N"/>
</dbReference>
<dbReference type="PANTHER" id="PTHR11645:SF64">
    <property type="entry name" value="PYRROLINE-5-CARBOXYLATE REDUCTASE-RELATED"/>
    <property type="match status" value="1"/>
</dbReference>
<feature type="binding site" evidence="7">
    <location>
        <begin position="20"/>
        <end position="25"/>
    </location>
    <ligand>
        <name>NADP(+)</name>
        <dbReference type="ChEBI" id="CHEBI:58349"/>
    </ligand>
</feature>
<evidence type="ECO:0000256" key="2">
    <source>
        <dbReference type="ARBA" id="ARBA00005525"/>
    </source>
</evidence>
<keyword evidence="8" id="KW-0028">Amino-acid biosynthesis</keyword>
<dbReference type="InterPro" id="IPR008927">
    <property type="entry name" value="6-PGluconate_DH-like_C_sf"/>
</dbReference>
<dbReference type="InterPro" id="IPR029036">
    <property type="entry name" value="P5CR_dimer"/>
</dbReference>
<name>A0A2G5U3B5_9PELO</name>
<dbReference type="OrthoDB" id="10263291at2759"/>
<dbReference type="AlphaFoldDB" id="A0A2G5U3B5"/>
<dbReference type="Pfam" id="PF03807">
    <property type="entry name" value="F420_oxidored"/>
    <property type="match status" value="1"/>
</dbReference>
<dbReference type="SUPFAM" id="SSF48179">
    <property type="entry name" value="6-phosphogluconate dehydrogenase C-terminal domain-like"/>
    <property type="match status" value="1"/>
</dbReference>
<dbReference type="FunFam" id="1.10.3730.10:FF:000001">
    <property type="entry name" value="Pyrroline-5-carboxylate reductase"/>
    <property type="match status" value="1"/>
</dbReference>